<dbReference type="Gene3D" id="3.40.390.10">
    <property type="entry name" value="Collagenase (Catalytic Domain)"/>
    <property type="match status" value="1"/>
</dbReference>
<evidence type="ECO:0000313" key="1">
    <source>
        <dbReference type="EMBL" id="MVP01909.1"/>
    </source>
</evidence>
<dbReference type="SUPFAM" id="SSF55486">
    <property type="entry name" value="Metalloproteases ('zincins'), catalytic domain"/>
    <property type="match status" value="1"/>
</dbReference>
<dbReference type="Proteomes" id="UP000490800">
    <property type="component" value="Unassembled WGS sequence"/>
</dbReference>
<keyword evidence="2" id="KW-1185">Reference proteome</keyword>
<comment type="caution">
    <text evidence="1">The sequence shown here is derived from an EMBL/GenBank/DDBJ whole genome shotgun (WGS) entry which is preliminary data.</text>
</comment>
<protein>
    <recommendedName>
        <fullName evidence="3">Peptidase M10 metallopeptidase domain-containing protein</fullName>
    </recommendedName>
</protein>
<dbReference type="Pfam" id="PF12388">
    <property type="entry name" value="Peptidase_M57"/>
    <property type="match status" value="1"/>
</dbReference>
<dbReference type="AlphaFoldDB" id="A0A7X3FLX2"/>
<organism evidence="1 2">
    <name type="scientific">Paenibacillus lutrae</name>
    <dbReference type="NCBI Taxonomy" id="2078573"/>
    <lineage>
        <taxon>Bacteria</taxon>
        <taxon>Bacillati</taxon>
        <taxon>Bacillota</taxon>
        <taxon>Bacilli</taxon>
        <taxon>Bacillales</taxon>
        <taxon>Paenibacillaceae</taxon>
        <taxon>Paenibacillus</taxon>
    </lineage>
</organism>
<sequence length="213" mass="22581">MIYFKGVHIMKKKIITGTILTVSCIGLFFAGFNANATVFGFKWAHKSGNFALVKASTSNLNSTYNGSAFTNGIAKWNGAAGAHIAIQSSTVANANVDLHSVTKAQWTSNGWGSTNYAVTVPYNNGVACASGAAFSDPNDLCPTRADYAAIYFNQGYEYSNQDKKEALVAHEIGHAVGLSHTAYIGVQTVMAQGLSKGTDVTAYDIGELNSLYP</sequence>
<dbReference type="InterPro" id="IPR024653">
    <property type="entry name" value="Peptidase_M10/M27/M57"/>
</dbReference>
<evidence type="ECO:0000313" key="2">
    <source>
        <dbReference type="Proteomes" id="UP000490800"/>
    </source>
</evidence>
<dbReference type="GO" id="GO:0008237">
    <property type="term" value="F:metallopeptidase activity"/>
    <property type="evidence" value="ECO:0007669"/>
    <property type="project" value="InterPro"/>
</dbReference>
<accession>A0A7X3FLX2</accession>
<dbReference type="PROSITE" id="PS51257">
    <property type="entry name" value="PROKAR_LIPOPROTEIN"/>
    <property type="match status" value="1"/>
</dbReference>
<gene>
    <name evidence="1" type="ORF">EDM21_20735</name>
</gene>
<evidence type="ECO:0008006" key="3">
    <source>
        <dbReference type="Google" id="ProtNLM"/>
    </source>
</evidence>
<name>A0A7X3FLX2_9BACL</name>
<proteinExistence type="predicted"/>
<dbReference type="EMBL" id="RHLK01000016">
    <property type="protein sequence ID" value="MVP01909.1"/>
    <property type="molecule type" value="Genomic_DNA"/>
</dbReference>
<dbReference type="InterPro" id="IPR024079">
    <property type="entry name" value="MetalloPept_cat_dom_sf"/>
</dbReference>
<reference evidence="1 2" key="1">
    <citation type="journal article" date="2019" name="Microorganisms">
        <title>Paenibacillus lutrae sp. nov., A Chitinolytic Species Isolated from A River Otter in Castril Natural Park, Granada, Spain.</title>
        <authorList>
            <person name="Rodriguez M."/>
            <person name="Reina J.C."/>
            <person name="Bejar V."/>
            <person name="Llamas I."/>
        </authorList>
    </citation>
    <scope>NUCLEOTIDE SEQUENCE [LARGE SCALE GENOMIC DNA]</scope>
    <source>
        <strain evidence="1 2">N10</strain>
    </source>
</reference>